<dbReference type="Proteomes" id="UP000828048">
    <property type="component" value="Chromosome 10"/>
</dbReference>
<comment type="caution">
    <text evidence="1">The sequence shown here is derived from an EMBL/GenBank/DDBJ whole genome shotgun (WGS) entry which is preliminary data.</text>
</comment>
<sequence>MLIYLYLAASTLVHPLDRRCRHGNIVVGEEWNLLLTDRRLRFQQNLLVLVWLHVNFAQAFDATVDVPDSPGHAFGGEEAYDGADGNRKEGEEEIDEVLFGLSEEDLVVLGVD</sequence>
<reference evidence="1 2" key="1">
    <citation type="journal article" date="2021" name="Hortic Res">
        <title>High-quality reference genome and annotation aids understanding of berry development for evergreen blueberry (Vaccinium darrowii).</title>
        <authorList>
            <person name="Yu J."/>
            <person name="Hulse-Kemp A.M."/>
            <person name="Babiker E."/>
            <person name="Staton M."/>
        </authorList>
    </citation>
    <scope>NUCLEOTIDE SEQUENCE [LARGE SCALE GENOMIC DNA]</scope>
    <source>
        <strain evidence="2">cv. NJ 8807/NJ 8810</strain>
        <tissue evidence="1">Young leaf</tissue>
    </source>
</reference>
<gene>
    <name evidence="1" type="ORF">Vadar_001622</name>
</gene>
<evidence type="ECO:0000313" key="2">
    <source>
        <dbReference type="Proteomes" id="UP000828048"/>
    </source>
</evidence>
<keyword evidence="2" id="KW-1185">Reference proteome</keyword>
<name>A0ACB7XEN3_9ERIC</name>
<organism evidence="1 2">
    <name type="scientific">Vaccinium darrowii</name>
    <dbReference type="NCBI Taxonomy" id="229202"/>
    <lineage>
        <taxon>Eukaryota</taxon>
        <taxon>Viridiplantae</taxon>
        <taxon>Streptophyta</taxon>
        <taxon>Embryophyta</taxon>
        <taxon>Tracheophyta</taxon>
        <taxon>Spermatophyta</taxon>
        <taxon>Magnoliopsida</taxon>
        <taxon>eudicotyledons</taxon>
        <taxon>Gunneridae</taxon>
        <taxon>Pentapetalae</taxon>
        <taxon>asterids</taxon>
        <taxon>Ericales</taxon>
        <taxon>Ericaceae</taxon>
        <taxon>Vaccinioideae</taxon>
        <taxon>Vaccinieae</taxon>
        <taxon>Vaccinium</taxon>
    </lineage>
</organism>
<proteinExistence type="predicted"/>
<evidence type="ECO:0000313" key="1">
    <source>
        <dbReference type="EMBL" id="KAH7839243.1"/>
    </source>
</evidence>
<accession>A0ACB7XEN3</accession>
<dbReference type="EMBL" id="CM037160">
    <property type="protein sequence ID" value="KAH7839243.1"/>
    <property type="molecule type" value="Genomic_DNA"/>
</dbReference>
<protein>
    <submittedName>
        <fullName evidence="1">Uncharacterized protein</fullName>
    </submittedName>
</protein>